<evidence type="ECO:0000313" key="7">
    <source>
        <dbReference type="EMBL" id="KAL3284373.1"/>
    </source>
</evidence>
<comment type="subcellular location">
    <subcellularLocation>
        <location evidence="1">Membrane</location>
        <topology evidence="1">Single-pass membrane protein</topology>
    </subcellularLocation>
</comment>
<reference evidence="7 8" key="1">
    <citation type="journal article" date="2021" name="BMC Biol.">
        <title>Horizontally acquired antibacterial genes associated with adaptive radiation of ladybird beetles.</title>
        <authorList>
            <person name="Li H.S."/>
            <person name="Tang X.F."/>
            <person name="Huang Y.H."/>
            <person name="Xu Z.Y."/>
            <person name="Chen M.L."/>
            <person name="Du X.Y."/>
            <person name="Qiu B.Y."/>
            <person name="Chen P.T."/>
            <person name="Zhang W."/>
            <person name="Slipinski A."/>
            <person name="Escalona H.E."/>
            <person name="Waterhouse R.M."/>
            <person name="Zwick A."/>
            <person name="Pang H."/>
        </authorList>
    </citation>
    <scope>NUCLEOTIDE SEQUENCE [LARGE SCALE GENOMIC DNA]</scope>
    <source>
        <strain evidence="7">SYSU2018</strain>
    </source>
</reference>
<dbReference type="SMART" id="SM01202">
    <property type="entry name" value="FerI"/>
    <property type="match status" value="1"/>
</dbReference>
<evidence type="ECO:0000313" key="8">
    <source>
        <dbReference type="Proteomes" id="UP001516400"/>
    </source>
</evidence>
<evidence type="ECO:0000256" key="2">
    <source>
        <dbReference type="ARBA" id="ARBA00022692"/>
    </source>
</evidence>
<sequence>MSCQNDNLKEDVGNSKQNFLITTGILEGRHYAWPNMDSVVTVQALGKKETTAVVHNSDNPYYNEFFTFDKKTTLDKILDNEITITVIQPRTVFRRRKILGYFKLDVATVWEEPGHQFFNKWAILSAPPNKFVSGSRGFLKVNLALITKNISPTIPQIQNTDEIEGNLLLPHSKIVGRYRAMFEFRIYRAEHFYDKNKAPSSYVEVSFAGNIGKTAIKKKSSFPTYNEKIVLWDLFPPLCQRFHINIYFGSSLAISDSLTLSYLTTDDDDDGYLPSFGPSFLHFYEKKNMERYQGSLFLSLRTKLDMRSMEDKKNSHTLPIGGYSEYLFSYVTLRFFAVLFESSSLDKRFDGNVQFKIAIGKENTDEEADRSDSNMNSIVSDKIKIVKINRNSSYMMIKEKKPLLCLTSTVIDYRKRLYILNMQEKIARAMEKKLETIGNFFAMDDISLNMKISKSLQECIDNFNSSAKKFLDIAGNYKFQNFTELDKSKFGNNLKQMENILKKTETIFNPNSLRRTFLKMKKFSDRLICLSKGINDIWPDAFINVWKENKKIAYIRLSCKDILYSPIEEEKGKLCGLRSTLFLQAEKKKYPRAKNVTNMVGKVEILLWLGAEKFVPEFMKNLPTGFEEMTEPSSSFRYLSTNEVHIFQCRCHLFQGRVKPGYDESTLSDTMVRIHFWDDCQESTIEQQTLNPVWNQTLIFKRIITYGPIPFIQTNPPSIIIEVLDRDKFFFWDYIGRTSLKPLVKSKEEPYAPPRFPPKLKWIELYNAEGVGAEVLGAFEMLEISGRRKQKRRK</sequence>
<evidence type="ECO:0000256" key="3">
    <source>
        <dbReference type="ARBA" id="ARBA00022737"/>
    </source>
</evidence>
<keyword evidence="5" id="KW-0472">Membrane</keyword>
<dbReference type="Gene3D" id="2.60.40.150">
    <property type="entry name" value="C2 domain"/>
    <property type="match status" value="3"/>
</dbReference>
<dbReference type="GO" id="GO:0016020">
    <property type="term" value="C:membrane"/>
    <property type="evidence" value="ECO:0007669"/>
    <property type="project" value="UniProtKB-SubCell"/>
</dbReference>
<dbReference type="InterPro" id="IPR037721">
    <property type="entry name" value="Ferlin"/>
</dbReference>
<dbReference type="Pfam" id="PF08150">
    <property type="entry name" value="FerB"/>
    <property type="match status" value="1"/>
</dbReference>
<feature type="domain" description="C2" evidence="6">
    <location>
        <begin position="1"/>
        <end position="122"/>
    </location>
</feature>
<dbReference type="EMBL" id="JABFTP020000165">
    <property type="protein sequence ID" value="KAL3284373.1"/>
    <property type="molecule type" value="Genomic_DNA"/>
</dbReference>
<dbReference type="SMART" id="SM00239">
    <property type="entry name" value="C2"/>
    <property type="match status" value="3"/>
</dbReference>
<dbReference type="Proteomes" id="UP001516400">
    <property type="component" value="Unassembled WGS sequence"/>
</dbReference>
<dbReference type="InterPro" id="IPR037723">
    <property type="entry name" value="C2D_Ferlin"/>
</dbReference>
<accession>A0ABD2P0E0</accession>
<dbReference type="CDD" id="cd04017">
    <property type="entry name" value="C2D_Ferlin"/>
    <property type="match status" value="1"/>
</dbReference>
<comment type="caution">
    <text evidence="7">The sequence shown here is derived from an EMBL/GenBank/DDBJ whole genome shotgun (WGS) entry which is preliminary data.</text>
</comment>
<dbReference type="PANTHER" id="PTHR12546:SF60">
    <property type="entry name" value="MISFIRE, ISOFORM F"/>
    <property type="match status" value="1"/>
</dbReference>
<dbReference type="InterPro" id="IPR000008">
    <property type="entry name" value="C2_dom"/>
</dbReference>
<dbReference type="SMART" id="SM01201">
    <property type="entry name" value="FerB"/>
    <property type="match status" value="1"/>
</dbReference>
<name>A0ABD2P0E0_9CUCU</name>
<keyword evidence="4" id="KW-1133">Transmembrane helix</keyword>
<dbReference type="InterPro" id="IPR012561">
    <property type="entry name" value="Ferlin_B-domain"/>
</dbReference>
<feature type="domain" description="C2" evidence="6">
    <location>
        <begin position="628"/>
        <end position="756"/>
    </location>
</feature>
<protein>
    <recommendedName>
        <fullName evidence="6">C2 domain-containing protein</fullName>
    </recommendedName>
</protein>
<dbReference type="SUPFAM" id="SSF49562">
    <property type="entry name" value="C2 domain (Calcium/lipid-binding domain, CaLB)"/>
    <property type="match status" value="3"/>
</dbReference>
<keyword evidence="8" id="KW-1185">Reference proteome</keyword>
<dbReference type="Pfam" id="PF00168">
    <property type="entry name" value="C2"/>
    <property type="match status" value="3"/>
</dbReference>
<dbReference type="InterPro" id="IPR035892">
    <property type="entry name" value="C2_domain_sf"/>
</dbReference>
<evidence type="ECO:0000256" key="5">
    <source>
        <dbReference type="ARBA" id="ARBA00023136"/>
    </source>
</evidence>
<keyword evidence="3" id="KW-0677">Repeat</keyword>
<dbReference type="InterPro" id="IPR012968">
    <property type="entry name" value="FerIin_dom"/>
</dbReference>
<proteinExistence type="predicted"/>
<evidence type="ECO:0000256" key="1">
    <source>
        <dbReference type="ARBA" id="ARBA00004167"/>
    </source>
</evidence>
<gene>
    <name evidence="7" type="ORF">HHI36_018537</name>
</gene>
<dbReference type="AlphaFoldDB" id="A0ABD2P0E0"/>
<keyword evidence="2" id="KW-0812">Transmembrane</keyword>
<evidence type="ECO:0000259" key="6">
    <source>
        <dbReference type="PROSITE" id="PS50004"/>
    </source>
</evidence>
<organism evidence="7 8">
    <name type="scientific">Cryptolaemus montrouzieri</name>
    <dbReference type="NCBI Taxonomy" id="559131"/>
    <lineage>
        <taxon>Eukaryota</taxon>
        <taxon>Metazoa</taxon>
        <taxon>Ecdysozoa</taxon>
        <taxon>Arthropoda</taxon>
        <taxon>Hexapoda</taxon>
        <taxon>Insecta</taxon>
        <taxon>Pterygota</taxon>
        <taxon>Neoptera</taxon>
        <taxon>Endopterygota</taxon>
        <taxon>Coleoptera</taxon>
        <taxon>Polyphaga</taxon>
        <taxon>Cucujiformia</taxon>
        <taxon>Coccinelloidea</taxon>
        <taxon>Coccinellidae</taxon>
        <taxon>Scymninae</taxon>
        <taxon>Scymnini</taxon>
        <taxon>Cryptolaemus</taxon>
    </lineage>
</organism>
<dbReference type="PANTHER" id="PTHR12546">
    <property type="entry name" value="FER-1-LIKE"/>
    <property type="match status" value="1"/>
</dbReference>
<dbReference type="PROSITE" id="PS50004">
    <property type="entry name" value="C2"/>
    <property type="match status" value="2"/>
</dbReference>
<evidence type="ECO:0000256" key="4">
    <source>
        <dbReference type="ARBA" id="ARBA00022989"/>
    </source>
</evidence>